<name>S8A0F3_DACHA</name>
<dbReference type="EMBL" id="AQGS01000958">
    <property type="protein sequence ID" value="EPS36174.1"/>
    <property type="molecule type" value="Genomic_DNA"/>
</dbReference>
<dbReference type="AlphaFoldDB" id="S8A0F3"/>
<sequence>MCFTNQNQYGEGSSRLSSREPGIYGGSDCLLYLGGEQKPRSLTETGNASDSDPDEFPVSTEVKVRHFDDGHSACGCWNNFHKMKLCAPGCVPPVGYVVGPGGIVTKGPSS</sequence>
<reference evidence="2 3" key="1">
    <citation type="journal article" date="2013" name="PLoS Genet.">
        <title>Genomic mechanisms accounting for the adaptation to parasitism in nematode-trapping fungi.</title>
        <authorList>
            <person name="Meerupati T."/>
            <person name="Andersson K.M."/>
            <person name="Friman E."/>
            <person name="Kumar D."/>
            <person name="Tunlid A."/>
            <person name="Ahren D."/>
        </authorList>
    </citation>
    <scope>NUCLEOTIDE SEQUENCE [LARGE SCALE GENOMIC DNA]</scope>
    <source>
        <strain evidence="2 3">CBS 200.50</strain>
    </source>
</reference>
<comment type="caution">
    <text evidence="2">The sequence shown here is derived from an EMBL/GenBank/DDBJ whole genome shotgun (WGS) entry which is preliminary data.</text>
</comment>
<dbReference type="HOGENOM" id="CLU_2170975_0_0_1"/>
<feature type="region of interest" description="Disordered" evidence="1">
    <location>
        <begin position="1"/>
        <end position="22"/>
    </location>
</feature>
<evidence type="ECO:0000313" key="2">
    <source>
        <dbReference type="EMBL" id="EPS36174.1"/>
    </source>
</evidence>
<evidence type="ECO:0000256" key="1">
    <source>
        <dbReference type="SAM" id="MobiDB-lite"/>
    </source>
</evidence>
<feature type="compositionally biased region" description="Polar residues" evidence="1">
    <location>
        <begin position="1"/>
        <end position="16"/>
    </location>
</feature>
<evidence type="ECO:0000313" key="3">
    <source>
        <dbReference type="Proteomes" id="UP000015100"/>
    </source>
</evidence>
<keyword evidence="3" id="KW-1185">Reference proteome</keyword>
<accession>S8A0F3</accession>
<proteinExistence type="predicted"/>
<protein>
    <submittedName>
        <fullName evidence="2">Uncharacterized protein</fullName>
    </submittedName>
</protein>
<organism evidence="2 3">
    <name type="scientific">Dactylellina haptotyla (strain CBS 200.50)</name>
    <name type="common">Nematode-trapping fungus</name>
    <name type="synonym">Monacrosporium haptotylum</name>
    <dbReference type="NCBI Taxonomy" id="1284197"/>
    <lineage>
        <taxon>Eukaryota</taxon>
        <taxon>Fungi</taxon>
        <taxon>Dikarya</taxon>
        <taxon>Ascomycota</taxon>
        <taxon>Pezizomycotina</taxon>
        <taxon>Orbiliomycetes</taxon>
        <taxon>Orbiliales</taxon>
        <taxon>Orbiliaceae</taxon>
        <taxon>Dactylellina</taxon>
    </lineage>
</organism>
<dbReference type="Proteomes" id="UP000015100">
    <property type="component" value="Unassembled WGS sequence"/>
</dbReference>
<gene>
    <name evidence="2" type="ORF">H072_10248</name>
</gene>
<reference evidence="3" key="2">
    <citation type="submission" date="2013-04" db="EMBL/GenBank/DDBJ databases">
        <title>Genomic mechanisms accounting for the adaptation to parasitism in nematode-trapping fungi.</title>
        <authorList>
            <person name="Ahren D.G."/>
        </authorList>
    </citation>
    <scope>NUCLEOTIDE SEQUENCE [LARGE SCALE GENOMIC DNA]</scope>
    <source>
        <strain evidence="3">CBS 200.50</strain>
    </source>
</reference>